<accession>A0A0A0L482</accession>
<reference evidence="1 2" key="4">
    <citation type="journal article" date="2011" name="BMC Genomics">
        <title>RNA-Seq improves annotation of protein-coding genes in the cucumber genome.</title>
        <authorList>
            <person name="Li Z."/>
            <person name="Zhang Z."/>
            <person name="Yan P."/>
            <person name="Huang S."/>
            <person name="Fei Z."/>
            <person name="Lin K."/>
        </authorList>
    </citation>
    <scope>NUCLEOTIDE SEQUENCE [LARGE SCALE GENOMIC DNA]</scope>
    <source>
        <strain evidence="2">cv. 9930</strain>
    </source>
</reference>
<reference evidence="1 2" key="3">
    <citation type="journal article" date="2010" name="BMC Genomics">
        <title>Transcriptome sequencing and comparative analysis of cucumber flowers with different sex types.</title>
        <authorList>
            <person name="Guo S."/>
            <person name="Zheng Y."/>
            <person name="Joung J.G."/>
            <person name="Liu S."/>
            <person name="Zhang Z."/>
            <person name="Crasta O.R."/>
            <person name="Sobral B.W."/>
            <person name="Xu Y."/>
            <person name="Huang S."/>
            <person name="Fei Z."/>
        </authorList>
    </citation>
    <scope>NUCLEOTIDE SEQUENCE [LARGE SCALE GENOMIC DNA]</scope>
    <source>
        <strain evidence="2">cv. 9930</strain>
    </source>
</reference>
<organism evidence="1 2">
    <name type="scientific">Cucumis sativus</name>
    <name type="common">Cucumber</name>
    <dbReference type="NCBI Taxonomy" id="3659"/>
    <lineage>
        <taxon>Eukaryota</taxon>
        <taxon>Viridiplantae</taxon>
        <taxon>Streptophyta</taxon>
        <taxon>Embryophyta</taxon>
        <taxon>Tracheophyta</taxon>
        <taxon>Spermatophyta</taxon>
        <taxon>Magnoliopsida</taxon>
        <taxon>eudicotyledons</taxon>
        <taxon>Gunneridae</taxon>
        <taxon>Pentapetalae</taxon>
        <taxon>rosids</taxon>
        <taxon>fabids</taxon>
        <taxon>Cucurbitales</taxon>
        <taxon>Cucurbitaceae</taxon>
        <taxon>Benincaseae</taxon>
        <taxon>Cucumis</taxon>
    </lineage>
</organism>
<name>A0A0A0L482_CUCSA</name>
<dbReference type="Gramene" id="KGN55859">
    <property type="protein sequence ID" value="KGN55859"/>
    <property type="gene ID" value="Csa_3G019990"/>
</dbReference>
<dbReference type="AlphaFoldDB" id="A0A0A0L482"/>
<gene>
    <name evidence="1" type="ORF">Csa_3G019990</name>
</gene>
<reference evidence="1 2" key="2">
    <citation type="journal article" date="2009" name="PLoS ONE">
        <title>An integrated genetic and cytogenetic map of the cucumber genome.</title>
        <authorList>
            <person name="Ren Y."/>
            <person name="Zhang Z."/>
            <person name="Liu J."/>
            <person name="Staub J.E."/>
            <person name="Han Y."/>
            <person name="Cheng Z."/>
            <person name="Li X."/>
            <person name="Lu J."/>
            <person name="Miao H."/>
            <person name="Kang H."/>
            <person name="Xie B."/>
            <person name="Gu X."/>
            <person name="Wang X."/>
            <person name="Du Y."/>
            <person name="Jin W."/>
            <person name="Huang S."/>
        </authorList>
    </citation>
    <scope>NUCLEOTIDE SEQUENCE [LARGE SCALE GENOMIC DNA]</scope>
    <source>
        <strain evidence="2">cv. 9930</strain>
    </source>
</reference>
<sequence length="115" mass="13318">MLFMPNGSVNLTDKCGGNGLRSINIENSDYSIPKFVPYKTQLEQILHSNNRINSPGYGRLLASKLKFTYLDVEIMLRCDKSNDDWGGDYTRRRLIATCDQCGRWFDLRLDEQYLD</sequence>
<dbReference type="Proteomes" id="UP000029981">
    <property type="component" value="Chromosome 3"/>
</dbReference>
<evidence type="ECO:0000313" key="2">
    <source>
        <dbReference type="Proteomes" id="UP000029981"/>
    </source>
</evidence>
<keyword evidence="2" id="KW-1185">Reference proteome</keyword>
<reference evidence="1 2" key="1">
    <citation type="journal article" date="2009" name="Nat. Genet.">
        <title>The genome of the cucumber, Cucumis sativus L.</title>
        <authorList>
            <person name="Huang S."/>
            <person name="Li R."/>
            <person name="Zhang Z."/>
            <person name="Li L."/>
            <person name="Gu X."/>
            <person name="Fan W."/>
            <person name="Lucas W.J."/>
            <person name="Wang X."/>
            <person name="Xie B."/>
            <person name="Ni P."/>
            <person name="Ren Y."/>
            <person name="Zhu H."/>
            <person name="Li J."/>
            <person name="Lin K."/>
            <person name="Jin W."/>
            <person name="Fei Z."/>
            <person name="Li G."/>
            <person name="Staub J."/>
            <person name="Kilian A."/>
            <person name="van der Vossen E.A."/>
            <person name="Wu Y."/>
            <person name="Guo J."/>
            <person name="He J."/>
            <person name="Jia Z."/>
            <person name="Ren Y."/>
            <person name="Tian G."/>
            <person name="Lu Y."/>
            <person name="Ruan J."/>
            <person name="Qian W."/>
            <person name="Wang M."/>
            <person name="Huang Q."/>
            <person name="Li B."/>
            <person name="Xuan Z."/>
            <person name="Cao J."/>
            <person name="Asan"/>
            <person name="Wu Z."/>
            <person name="Zhang J."/>
            <person name="Cai Q."/>
            <person name="Bai Y."/>
            <person name="Zhao B."/>
            <person name="Han Y."/>
            <person name="Li Y."/>
            <person name="Li X."/>
            <person name="Wang S."/>
            <person name="Shi Q."/>
            <person name="Liu S."/>
            <person name="Cho W.K."/>
            <person name="Kim J.Y."/>
            <person name="Xu Y."/>
            <person name="Heller-Uszynska K."/>
            <person name="Miao H."/>
            <person name="Cheng Z."/>
            <person name="Zhang S."/>
            <person name="Wu J."/>
            <person name="Yang Y."/>
            <person name="Kang H."/>
            <person name="Li M."/>
            <person name="Liang H."/>
            <person name="Ren X."/>
            <person name="Shi Z."/>
            <person name="Wen M."/>
            <person name="Jian M."/>
            <person name="Yang H."/>
            <person name="Zhang G."/>
            <person name="Yang Z."/>
            <person name="Chen R."/>
            <person name="Liu S."/>
            <person name="Li J."/>
            <person name="Ma L."/>
            <person name="Liu H."/>
            <person name="Zhou Y."/>
            <person name="Zhao J."/>
            <person name="Fang X."/>
            <person name="Li G."/>
            <person name="Fang L."/>
            <person name="Li Y."/>
            <person name="Liu D."/>
            <person name="Zheng H."/>
            <person name="Zhang Y."/>
            <person name="Qin N."/>
            <person name="Li Z."/>
            <person name="Yang G."/>
            <person name="Yang S."/>
            <person name="Bolund L."/>
            <person name="Kristiansen K."/>
            <person name="Zheng H."/>
            <person name="Li S."/>
            <person name="Zhang X."/>
            <person name="Yang H."/>
            <person name="Wang J."/>
            <person name="Sun R."/>
            <person name="Zhang B."/>
            <person name="Jiang S."/>
            <person name="Wang J."/>
            <person name="Du Y."/>
            <person name="Li S."/>
        </authorList>
    </citation>
    <scope>NUCLEOTIDE SEQUENCE [LARGE SCALE GENOMIC DNA]</scope>
    <source>
        <strain evidence="2">cv. 9930</strain>
    </source>
</reference>
<protein>
    <submittedName>
        <fullName evidence="1">Uncharacterized protein</fullName>
    </submittedName>
</protein>
<evidence type="ECO:0000313" key="1">
    <source>
        <dbReference type="EMBL" id="KGN55859.1"/>
    </source>
</evidence>
<dbReference type="EMBL" id="CM002924">
    <property type="protein sequence ID" value="KGN55859.1"/>
    <property type="molecule type" value="Genomic_DNA"/>
</dbReference>
<proteinExistence type="predicted"/>